<dbReference type="EMBL" id="HBGV01003452">
    <property type="protein sequence ID" value="CAD9474434.1"/>
    <property type="molecule type" value="Transcribed_RNA"/>
</dbReference>
<accession>A0A7S2MBY2</accession>
<feature type="coiled-coil region" evidence="1">
    <location>
        <begin position="5"/>
        <end position="79"/>
    </location>
</feature>
<evidence type="ECO:0000313" key="2">
    <source>
        <dbReference type="EMBL" id="CAD9474434.1"/>
    </source>
</evidence>
<protein>
    <submittedName>
        <fullName evidence="2">Uncharacterized protein</fullName>
    </submittedName>
</protein>
<keyword evidence="1" id="KW-0175">Coiled coil</keyword>
<name>A0A7S2MBY2_9STRA</name>
<organism evidence="2">
    <name type="scientific">Helicotheca tamesis</name>
    <dbReference type="NCBI Taxonomy" id="374047"/>
    <lineage>
        <taxon>Eukaryota</taxon>
        <taxon>Sar</taxon>
        <taxon>Stramenopiles</taxon>
        <taxon>Ochrophyta</taxon>
        <taxon>Bacillariophyta</taxon>
        <taxon>Mediophyceae</taxon>
        <taxon>Lithodesmiophycidae</taxon>
        <taxon>Lithodesmiales</taxon>
        <taxon>Lithodesmiaceae</taxon>
        <taxon>Helicotheca</taxon>
    </lineage>
</organism>
<sequence>MGDLIRDLEEQKVVVDSQAEELKQKRKDMAKLELEMQTQREKLEAKQLSASRDEARKFAKKLEEKERVLEDLLEGLKSDPSKKLIARSWDDIRFVRRDAITEADI</sequence>
<gene>
    <name evidence="2" type="ORF">HTAM1171_LOCUS2124</name>
</gene>
<proteinExistence type="predicted"/>
<reference evidence="2" key="1">
    <citation type="submission" date="2021-01" db="EMBL/GenBank/DDBJ databases">
        <authorList>
            <person name="Corre E."/>
            <person name="Pelletier E."/>
            <person name="Niang G."/>
            <person name="Scheremetjew M."/>
            <person name="Finn R."/>
            <person name="Kale V."/>
            <person name="Holt S."/>
            <person name="Cochrane G."/>
            <person name="Meng A."/>
            <person name="Brown T."/>
            <person name="Cohen L."/>
        </authorList>
    </citation>
    <scope>NUCLEOTIDE SEQUENCE</scope>
    <source>
        <strain evidence="2">CCMP826</strain>
    </source>
</reference>
<dbReference type="AlphaFoldDB" id="A0A7S2MBY2"/>
<evidence type="ECO:0000256" key="1">
    <source>
        <dbReference type="SAM" id="Coils"/>
    </source>
</evidence>